<accession>A0A165LZT3</accession>
<dbReference type="EMBL" id="LVWG01000021">
    <property type="protein sequence ID" value="KZK74630.1"/>
    <property type="molecule type" value="Genomic_DNA"/>
</dbReference>
<protein>
    <submittedName>
        <fullName evidence="1">Uncharacterized protein</fullName>
    </submittedName>
</protein>
<evidence type="ECO:0000313" key="2">
    <source>
        <dbReference type="Proteomes" id="UP000076481"/>
    </source>
</evidence>
<comment type="caution">
    <text evidence="1">The sequence shown here is derived from an EMBL/GenBank/DDBJ whole genome shotgun (WGS) entry which is preliminary data.</text>
</comment>
<organism evidence="1 2">
    <name type="scientific">Pelodictyon luteolum</name>
    <dbReference type="NCBI Taxonomy" id="1100"/>
    <lineage>
        <taxon>Bacteria</taxon>
        <taxon>Pseudomonadati</taxon>
        <taxon>Chlorobiota</taxon>
        <taxon>Chlorobiia</taxon>
        <taxon>Chlorobiales</taxon>
        <taxon>Chlorobiaceae</taxon>
        <taxon>Chlorobium/Pelodictyon group</taxon>
        <taxon>Pelodictyon</taxon>
    </lineage>
</organism>
<dbReference type="AlphaFoldDB" id="A0A165LZT3"/>
<evidence type="ECO:0000313" key="1">
    <source>
        <dbReference type="EMBL" id="KZK74630.1"/>
    </source>
</evidence>
<reference evidence="1 2" key="1">
    <citation type="submission" date="2016-03" db="EMBL/GenBank/DDBJ databases">
        <title>Speciation and ecological success in dimly lit waters: horizontal gene transfer in a green sulfur bacteria bloom unveiled by metagenomic assembly.</title>
        <authorList>
            <person name="Llorens-Mares T."/>
            <person name="Liu Z."/>
            <person name="Allen L.Z."/>
            <person name="Rusch D.B."/>
            <person name="Craig M.T."/>
            <person name="Dupont C.L."/>
            <person name="Bryant D.A."/>
            <person name="Casamayor E.O."/>
        </authorList>
    </citation>
    <scope>NUCLEOTIDE SEQUENCE [LARGE SCALE GENOMIC DNA]</scope>
    <source>
        <strain evidence="1">CIII</strain>
    </source>
</reference>
<gene>
    <name evidence="1" type="ORF">A3K90_09260</name>
</gene>
<name>A0A165LZT3_PELLU</name>
<sequence length="97" mass="11154">MSWGVEDEARRKGVKALMDLSEKIMRENPNHVNDVKKSDSGCWMEQMYGMQRCDFCDLASDCPIREESEWQAYLKANNIVIEKNPDKEEGAAPADLR</sequence>
<dbReference type="RefSeq" id="WP_303681195.1">
    <property type="nucleotide sequence ID" value="NZ_LVWG01000021.1"/>
</dbReference>
<dbReference type="Proteomes" id="UP000076481">
    <property type="component" value="Unassembled WGS sequence"/>
</dbReference>
<proteinExistence type="predicted"/>